<dbReference type="Proteomes" id="UP000664701">
    <property type="component" value="Chromosome"/>
</dbReference>
<dbReference type="InterPro" id="IPR036196">
    <property type="entry name" value="Ptyr_pPase_sf"/>
</dbReference>
<comment type="similarity">
    <text evidence="1">Belongs to the low molecular weight phosphotyrosine protein phosphatase family.</text>
</comment>
<evidence type="ECO:0000256" key="2">
    <source>
        <dbReference type="ARBA" id="ARBA00013064"/>
    </source>
</evidence>
<feature type="domain" description="Phosphotyrosine protein phosphatase I" evidence="6">
    <location>
        <begin position="2"/>
        <end position="147"/>
    </location>
</feature>
<reference evidence="7 8" key="1">
    <citation type="submission" date="2024-03" db="EMBL/GenBank/DDBJ databases">
        <title>The Genome Sequence of Enterococcus sp. DIV2402.</title>
        <authorList>
            <consortium name="The Broad Institute Genomics Platform"/>
            <consortium name="The Broad Institute Microbial Omics Core"/>
            <consortium name="The Broad Institute Genomic Center for Infectious Diseases"/>
            <person name="Earl A."/>
            <person name="Manson A."/>
            <person name="Gilmore M."/>
            <person name="Schwartman J."/>
            <person name="Shea T."/>
            <person name="Abouelleil A."/>
            <person name="Cao P."/>
            <person name="Chapman S."/>
            <person name="Cusick C."/>
            <person name="Young S."/>
            <person name="Neafsey D."/>
            <person name="Nusbaum C."/>
            <person name="Birren B."/>
        </authorList>
    </citation>
    <scope>NUCLEOTIDE SEQUENCE [LARGE SCALE GENOMIC DNA]</scope>
    <source>
        <strain evidence="7 8">DIV2402</strain>
    </source>
</reference>
<evidence type="ECO:0000313" key="7">
    <source>
        <dbReference type="EMBL" id="WYJ76184.1"/>
    </source>
</evidence>
<keyword evidence="8" id="KW-1185">Reference proteome</keyword>
<evidence type="ECO:0000256" key="5">
    <source>
        <dbReference type="ARBA" id="ARBA00051722"/>
    </source>
</evidence>
<evidence type="ECO:0000256" key="4">
    <source>
        <dbReference type="ARBA" id="ARBA00022912"/>
    </source>
</evidence>
<sequence length="153" mass="17755">MTKVLFVCLGNICRSPMAEGLMRKYSEEYQLEIVVDSAATSRWEVGNPVYSGTQKILRKENVDYSQMFSRQIKLGDFELFDWIIGMDHDNVDDLRAMAPKEYHHKIHLYQEVVPGKEDQAIPDPWYTGDFEQTYRLVKAGLPLWAEKFASNKS</sequence>
<dbReference type="InterPro" id="IPR023485">
    <property type="entry name" value="Ptyr_pPase"/>
</dbReference>
<dbReference type="PRINTS" id="PR00719">
    <property type="entry name" value="LMWPTPASE"/>
</dbReference>
<evidence type="ECO:0000256" key="3">
    <source>
        <dbReference type="ARBA" id="ARBA00022801"/>
    </source>
</evidence>
<dbReference type="Gene3D" id="3.40.50.2300">
    <property type="match status" value="1"/>
</dbReference>
<dbReference type="PANTHER" id="PTHR11717">
    <property type="entry name" value="LOW MOLECULAR WEIGHT PROTEIN TYROSINE PHOSPHATASE"/>
    <property type="match status" value="1"/>
</dbReference>
<organism evidence="7 8">
    <name type="scientific">Candidatus Enterococcus lowellii</name>
    <dbReference type="NCBI Taxonomy" id="2230877"/>
    <lineage>
        <taxon>Bacteria</taxon>
        <taxon>Bacillati</taxon>
        <taxon>Bacillota</taxon>
        <taxon>Bacilli</taxon>
        <taxon>Lactobacillales</taxon>
        <taxon>Enterococcaceae</taxon>
        <taxon>Enterococcus</taxon>
    </lineage>
</organism>
<dbReference type="PANTHER" id="PTHR11717:SF7">
    <property type="entry name" value="LOW MOLECULAR WEIGHT PHOSPHOTYROSINE PROTEIN PHOSPHATASE"/>
    <property type="match status" value="1"/>
</dbReference>
<dbReference type="CDD" id="cd16343">
    <property type="entry name" value="LMWPTP"/>
    <property type="match status" value="1"/>
</dbReference>
<gene>
    <name evidence="7" type="ORF">DOK78_000810</name>
</gene>
<dbReference type="RefSeq" id="WP_207942545.1">
    <property type="nucleotide sequence ID" value="NZ_CP147251.1"/>
</dbReference>
<evidence type="ECO:0000313" key="8">
    <source>
        <dbReference type="Proteomes" id="UP000664701"/>
    </source>
</evidence>
<dbReference type="EC" id="3.1.3.48" evidence="2"/>
<dbReference type="InterPro" id="IPR017867">
    <property type="entry name" value="Tyr_phospatase_low_mol_wt"/>
</dbReference>
<keyword evidence="4" id="KW-0904">Protein phosphatase</keyword>
<evidence type="ECO:0000259" key="6">
    <source>
        <dbReference type="SMART" id="SM00226"/>
    </source>
</evidence>
<dbReference type="SMART" id="SM00226">
    <property type="entry name" value="LMWPc"/>
    <property type="match status" value="1"/>
</dbReference>
<name>A0ABZ2SJZ7_9ENTE</name>
<keyword evidence="3" id="KW-0378">Hydrolase</keyword>
<dbReference type="InterPro" id="IPR050438">
    <property type="entry name" value="LMW_PTPase"/>
</dbReference>
<dbReference type="Pfam" id="PF01451">
    <property type="entry name" value="LMWPc"/>
    <property type="match status" value="1"/>
</dbReference>
<comment type="catalytic activity">
    <reaction evidence="5">
        <text>O-phospho-L-tyrosyl-[protein] + H2O = L-tyrosyl-[protein] + phosphate</text>
        <dbReference type="Rhea" id="RHEA:10684"/>
        <dbReference type="Rhea" id="RHEA-COMP:10136"/>
        <dbReference type="Rhea" id="RHEA-COMP:20101"/>
        <dbReference type="ChEBI" id="CHEBI:15377"/>
        <dbReference type="ChEBI" id="CHEBI:43474"/>
        <dbReference type="ChEBI" id="CHEBI:46858"/>
        <dbReference type="ChEBI" id="CHEBI:61978"/>
        <dbReference type="EC" id="3.1.3.48"/>
    </reaction>
</comment>
<dbReference type="EMBL" id="CP147251">
    <property type="protein sequence ID" value="WYJ76184.1"/>
    <property type="molecule type" value="Genomic_DNA"/>
</dbReference>
<evidence type="ECO:0000256" key="1">
    <source>
        <dbReference type="ARBA" id="ARBA00011063"/>
    </source>
</evidence>
<accession>A0ABZ2SJZ7</accession>
<protein>
    <recommendedName>
        <fullName evidence="2">protein-tyrosine-phosphatase</fullName>
        <ecNumber evidence="2">3.1.3.48</ecNumber>
    </recommendedName>
</protein>
<dbReference type="SUPFAM" id="SSF52788">
    <property type="entry name" value="Phosphotyrosine protein phosphatases I"/>
    <property type="match status" value="1"/>
</dbReference>
<proteinExistence type="inferred from homology"/>